<proteinExistence type="predicted"/>
<keyword evidence="4" id="KW-0949">S-adenosyl-L-methionine</keyword>
<comment type="catalytic activity">
    <reaction evidence="5">
        <text>L-glutaminyl-[peptide chain release factor] + S-adenosyl-L-methionine = N(5)-methyl-L-glutaminyl-[peptide chain release factor] + S-adenosyl-L-homocysteine + H(+)</text>
        <dbReference type="Rhea" id="RHEA:42896"/>
        <dbReference type="Rhea" id="RHEA-COMP:10271"/>
        <dbReference type="Rhea" id="RHEA-COMP:10272"/>
        <dbReference type="ChEBI" id="CHEBI:15378"/>
        <dbReference type="ChEBI" id="CHEBI:30011"/>
        <dbReference type="ChEBI" id="CHEBI:57856"/>
        <dbReference type="ChEBI" id="CHEBI:59789"/>
        <dbReference type="ChEBI" id="CHEBI:61891"/>
        <dbReference type="EC" id="2.1.1.297"/>
    </reaction>
</comment>
<dbReference type="InterPro" id="IPR004556">
    <property type="entry name" value="HemK-like"/>
</dbReference>
<evidence type="ECO:0000256" key="5">
    <source>
        <dbReference type="ARBA" id="ARBA00048391"/>
    </source>
</evidence>
<dbReference type="InterPro" id="IPR029063">
    <property type="entry name" value="SAM-dependent_MTases_sf"/>
</dbReference>
<organism evidence="7 8">
    <name type="scientific">Microlunatus parietis</name>
    <dbReference type="NCBI Taxonomy" id="682979"/>
    <lineage>
        <taxon>Bacteria</taxon>
        <taxon>Bacillati</taxon>
        <taxon>Actinomycetota</taxon>
        <taxon>Actinomycetes</taxon>
        <taxon>Propionibacteriales</taxon>
        <taxon>Propionibacteriaceae</taxon>
        <taxon>Microlunatus</taxon>
    </lineage>
</organism>
<evidence type="ECO:0000313" key="7">
    <source>
        <dbReference type="EMBL" id="NYE73778.1"/>
    </source>
</evidence>
<name>A0A7Y9IBV9_9ACTN</name>
<evidence type="ECO:0000256" key="3">
    <source>
        <dbReference type="ARBA" id="ARBA00022679"/>
    </source>
</evidence>
<dbReference type="GO" id="GO:0102559">
    <property type="term" value="F:peptide chain release factor N(5)-glutamine methyltransferase activity"/>
    <property type="evidence" value="ECO:0007669"/>
    <property type="project" value="UniProtKB-EC"/>
</dbReference>
<dbReference type="NCBIfam" id="TIGR03704">
    <property type="entry name" value="PrmC_rel_meth"/>
    <property type="match status" value="1"/>
</dbReference>
<dbReference type="GO" id="GO:0032259">
    <property type="term" value="P:methylation"/>
    <property type="evidence" value="ECO:0007669"/>
    <property type="project" value="UniProtKB-KW"/>
</dbReference>
<gene>
    <name evidence="7" type="ORF">BKA15_005107</name>
</gene>
<dbReference type="SUPFAM" id="SSF53335">
    <property type="entry name" value="S-adenosyl-L-methionine-dependent methyltransferases"/>
    <property type="match status" value="1"/>
</dbReference>
<keyword evidence="2 7" id="KW-0489">Methyltransferase</keyword>
<reference evidence="7 8" key="1">
    <citation type="submission" date="2020-07" db="EMBL/GenBank/DDBJ databases">
        <title>Sequencing the genomes of 1000 actinobacteria strains.</title>
        <authorList>
            <person name="Klenk H.-P."/>
        </authorList>
    </citation>
    <scope>NUCLEOTIDE SEQUENCE [LARGE SCALE GENOMIC DNA]</scope>
    <source>
        <strain evidence="7 8">DSM 22083</strain>
    </source>
</reference>
<dbReference type="InterPro" id="IPR007848">
    <property type="entry name" value="Small_mtfrase_dom"/>
</dbReference>
<keyword evidence="8" id="KW-1185">Reference proteome</keyword>
<dbReference type="EC" id="2.1.1.297" evidence="1"/>
<dbReference type="Gene3D" id="3.40.50.150">
    <property type="entry name" value="Vaccinia Virus protein VP39"/>
    <property type="match status" value="1"/>
</dbReference>
<dbReference type="InterPro" id="IPR022446">
    <property type="entry name" value="MeTrfrase_put"/>
</dbReference>
<protein>
    <recommendedName>
        <fullName evidence="1">peptide chain release factor N(5)-glutamine methyltransferase</fullName>
        <ecNumber evidence="1">2.1.1.297</ecNumber>
    </recommendedName>
</protein>
<dbReference type="CDD" id="cd02440">
    <property type="entry name" value="AdoMet_MTases"/>
    <property type="match status" value="1"/>
</dbReference>
<dbReference type="PANTHER" id="PTHR18895">
    <property type="entry name" value="HEMK METHYLTRANSFERASE"/>
    <property type="match status" value="1"/>
</dbReference>
<comment type="caution">
    <text evidence="7">The sequence shown here is derived from an EMBL/GenBank/DDBJ whole genome shotgun (WGS) entry which is preliminary data.</text>
</comment>
<keyword evidence="3 7" id="KW-0808">Transferase</keyword>
<dbReference type="Gene3D" id="1.10.8.10">
    <property type="entry name" value="DNA helicase RuvA subunit, C-terminal domain"/>
    <property type="match status" value="1"/>
</dbReference>
<evidence type="ECO:0000313" key="8">
    <source>
        <dbReference type="Proteomes" id="UP000569914"/>
    </source>
</evidence>
<accession>A0A7Y9IBV9</accession>
<dbReference type="Proteomes" id="UP000569914">
    <property type="component" value="Unassembled WGS sequence"/>
</dbReference>
<dbReference type="InterPro" id="IPR050320">
    <property type="entry name" value="N5-glutamine_MTase"/>
</dbReference>
<feature type="domain" description="Methyltransferase small" evidence="6">
    <location>
        <begin position="31"/>
        <end position="136"/>
    </location>
</feature>
<evidence type="ECO:0000256" key="4">
    <source>
        <dbReference type="ARBA" id="ARBA00022691"/>
    </source>
</evidence>
<dbReference type="EMBL" id="JACCBU010000001">
    <property type="protein sequence ID" value="NYE73778.1"/>
    <property type="molecule type" value="Genomic_DNA"/>
</dbReference>
<evidence type="ECO:0000256" key="2">
    <source>
        <dbReference type="ARBA" id="ARBA00022603"/>
    </source>
</evidence>
<evidence type="ECO:0000259" key="6">
    <source>
        <dbReference type="Pfam" id="PF05175"/>
    </source>
</evidence>
<dbReference type="AlphaFoldDB" id="A0A7Y9IBV9"/>
<dbReference type="Pfam" id="PF05175">
    <property type="entry name" value="MTS"/>
    <property type="match status" value="1"/>
</dbReference>
<sequence length="220" mass="23381">MERLVRRRVAGEPLEYVLGWAEFRSLRIEVDPGVFVPRRRSGLLVAEAARRVRAGAIVVDLCCGSGAIGAALATEVPGLQLYASELDPVAVACARRNLGTLGGTVLQGDLFAPLPETLRGRVDLVVANLPYVPTEQIALMPREAREHEARIALDGGPDGLDLHRHAAAAAPDWLAPGGWLIIEAGRQQAPVTAEILAGKGFETMINSDDEIDGTVVIGQA</sequence>
<dbReference type="PANTHER" id="PTHR18895:SF74">
    <property type="entry name" value="MTRF1L RELEASE FACTOR GLUTAMINE METHYLTRANSFERASE"/>
    <property type="match status" value="1"/>
</dbReference>
<evidence type="ECO:0000256" key="1">
    <source>
        <dbReference type="ARBA" id="ARBA00012771"/>
    </source>
</evidence>
<dbReference type="NCBIfam" id="TIGR00536">
    <property type="entry name" value="hemK_fam"/>
    <property type="match status" value="1"/>
</dbReference>